<dbReference type="PROSITE" id="PS00028">
    <property type="entry name" value="ZINC_FINGER_C2H2_1"/>
    <property type="match status" value="11"/>
</dbReference>
<feature type="region of interest" description="Disordered" evidence="6">
    <location>
        <begin position="51"/>
        <end position="79"/>
    </location>
</feature>
<feature type="compositionally biased region" description="Low complexity" evidence="6">
    <location>
        <begin position="791"/>
        <end position="820"/>
    </location>
</feature>
<organism evidence="9 10">
    <name type="scientific">Polistes dominula</name>
    <name type="common">European paper wasp</name>
    <name type="synonym">Vespa dominula</name>
    <dbReference type="NCBI Taxonomy" id="743375"/>
    <lineage>
        <taxon>Eukaryota</taxon>
        <taxon>Metazoa</taxon>
        <taxon>Ecdysozoa</taxon>
        <taxon>Arthropoda</taxon>
        <taxon>Hexapoda</taxon>
        <taxon>Insecta</taxon>
        <taxon>Pterygota</taxon>
        <taxon>Neoptera</taxon>
        <taxon>Endopterygota</taxon>
        <taxon>Hymenoptera</taxon>
        <taxon>Apocrita</taxon>
        <taxon>Aculeata</taxon>
        <taxon>Vespoidea</taxon>
        <taxon>Vespidae</taxon>
        <taxon>Polistinae</taxon>
        <taxon>Polistini</taxon>
        <taxon>Polistes</taxon>
    </lineage>
</organism>
<keyword evidence="9" id="KW-1185">Reference proteome</keyword>
<keyword evidence="4" id="KW-0862">Zinc</keyword>
<feature type="domain" description="C2H2-type" evidence="8">
    <location>
        <begin position="977"/>
        <end position="1004"/>
    </location>
</feature>
<dbReference type="SMART" id="SM00355">
    <property type="entry name" value="ZnF_C2H2"/>
    <property type="match status" value="17"/>
</dbReference>
<accession>A0ABM1IKJ5</accession>
<evidence type="ECO:0000313" key="9">
    <source>
        <dbReference type="Proteomes" id="UP000694924"/>
    </source>
</evidence>
<keyword evidence="1" id="KW-0479">Metal-binding</keyword>
<proteinExistence type="predicted"/>
<reference evidence="10" key="1">
    <citation type="submission" date="2025-08" db="UniProtKB">
        <authorList>
            <consortium name="RefSeq"/>
        </authorList>
    </citation>
    <scope>IDENTIFICATION</scope>
    <source>
        <tissue evidence="10">Whole body</tissue>
    </source>
</reference>
<sequence>MARAHQYIRLLDDTTTEFDTPQISDSNGEEIIIKQEPCDMNDAKMNDNCVLTNTQHKDNNPTKSNSSQEKNVPSTVKNLSNGVITNPNKIVSISMDNAITTNSKHIQQEKRSVILDESDQNVNTLKTHDNIKKSSNKLKKNYVRLRRRIYCNICLLSFSGCASLLSHIAYYKKIHKYFCNICSSKFCYHIKERNFQKLRKGKFLECHYCYAQFRIKSCLQAHVAHHHHIKEINEMNIVENDTSMINHSTVSHSVTPIKHKVKQQKRNNKMKIKTERTIHENVHNSEESTCKLLTTIKQEETENDDQVDELSMGQIVSNVPKTKNKPKENRTHFQPFVQIHVNKDMMEALFRASDNSVLNKSLQYDSNTDSNVDSNNTITNSNTISTTTTTTNNSIIRKSYALRSLNNSRENNNSVTSHTVVQKNNQSDDKLSILLNTCKKCIIPLVKCDDIVNVNKQTKLNFNILQSNTLSSEILQSQHNHKSINFKLTPRKRKHTTSFDLNNCTPQMNHSEDLNAINSSIEKSPIKITRKRSIYGSLQLPINNDSINNRKKRRTEYTCKKLVKHRLVSNKRMFGQKSKRSPRKNNIKNSEVSPTVKKLNTKILEGTKLSINNVELMEVKVSLVKLPEIKNEIIKSTNIRNETFPCQICNSLLYSEKNRKKHVKKLHTAYISSICKAKYTSKRLLLKHFLKEHCTWISKCCVCQESFSNRLLLKQHLLLHCIKITLSKNDRPISNKNFQCNRLKKNKCKPTALKIILRMQKQKPSKKHLKINRNDNNYDVNKPTEHQEIYNNGKNNNGENINGKNNNGENNNGENNNGKNNNEKQTEHQEIDNGESNQVKTTEHEEINNDKNNEEKSLKLEDIYINNNDNDDNDDNDDDIVILEDNLNANNADNCVDLIELLESDNTEVPCSSNMIEKPILDPSQVVDSTFIICNPIENTQTKLTLNISNSIQPSVNDDKNESITAVAEITAEKKKYPCSICKQQFQKLESLQQHKRTYEPSSSNYCSQCGIFFSSKSTLKNHTDATHNITINNSYKMHCQFCNQGFRTQNNLRIHELHYHAIAVTINNRKITDFLQISNGKNNRSAETSCQICGLYFDTVERYQLHHTYFSNDHIFPCKICNKLFYGLYMIHRHNKLFHRSADTLTFCKYKCIHCYEVFASELQFRAHMFHVHPNKQLNKSPLNSINYNQTNKFYVCFKCNIAFFSVTELFIHIQNFSNHGDYKCSKCSRQCYNLSILNEHMNLTHLDKKLTKKYMCNICGEVLLSETFLLCHHKHVHDDLENEQIVSTDTNQNPTNDLSIDEITDDDVLKIDNELALLTNPSNFSCSICPVKFDKEIHLKEHLIEYLDYGDYQCNECSRRFANIDFLNKHAENHLKPGMAKTEYYCLLCNEVCKSSMILESHVAHLHARIIFKDHSPKVV</sequence>
<dbReference type="GeneID" id="107068620"/>
<evidence type="ECO:0000256" key="6">
    <source>
        <dbReference type="SAM" id="MobiDB-lite"/>
    </source>
</evidence>
<dbReference type="Proteomes" id="UP000694924">
    <property type="component" value="Unplaced"/>
</dbReference>
<evidence type="ECO:0000256" key="7">
    <source>
        <dbReference type="SAM" id="Phobius"/>
    </source>
</evidence>
<feature type="compositionally biased region" description="Polar residues" evidence="6">
    <location>
        <begin position="61"/>
        <end position="79"/>
    </location>
</feature>
<feature type="region of interest" description="Disordered" evidence="6">
    <location>
        <begin position="759"/>
        <end position="855"/>
    </location>
</feature>
<evidence type="ECO:0000259" key="8">
    <source>
        <dbReference type="PROSITE" id="PS50157"/>
    </source>
</evidence>
<name>A0ABM1IKJ5_POLDO</name>
<feature type="domain" description="C2H2-type" evidence="8">
    <location>
        <begin position="1005"/>
        <end position="1028"/>
    </location>
</feature>
<keyword evidence="2" id="KW-0677">Repeat</keyword>
<evidence type="ECO:0000256" key="2">
    <source>
        <dbReference type="ARBA" id="ARBA00022737"/>
    </source>
</evidence>
<protein>
    <submittedName>
        <fullName evidence="10">Uncharacterized protein MAL13P1.304-like</fullName>
    </submittedName>
</protein>
<feature type="domain" description="C2H2-type" evidence="8">
    <location>
        <begin position="1256"/>
        <end position="1284"/>
    </location>
</feature>
<feature type="compositionally biased region" description="Basic residues" evidence="6">
    <location>
        <begin position="577"/>
        <end position="586"/>
    </location>
</feature>
<dbReference type="PROSITE" id="PS50157">
    <property type="entry name" value="ZINC_FINGER_C2H2_2"/>
    <property type="match status" value="8"/>
</dbReference>
<dbReference type="PANTHER" id="PTHR24379">
    <property type="entry name" value="KRAB AND ZINC FINGER DOMAIN-CONTAINING"/>
    <property type="match status" value="1"/>
</dbReference>
<evidence type="ECO:0000256" key="3">
    <source>
        <dbReference type="ARBA" id="ARBA00022771"/>
    </source>
</evidence>
<keyword evidence="7" id="KW-1133">Transmembrane helix</keyword>
<dbReference type="InterPro" id="IPR013087">
    <property type="entry name" value="Znf_C2H2_type"/>
</dbReference>
<evidence type="ECO:0000313" key="10">
    <source>
        <dbReference type="RefSeq" id="XP_015180732.1"/>
    </source>
</evidence>
<evidence type="ECO:0000256" key="1">
    <source>
        <dbReference type="ARBA" id="ARBA00022723"/>
    </source>
</evidence>
<feature type="transmembrane region" description="Helical" evidence="7">
    <location>
        <begin position="149"/>
        <end position="171"/>
    </location>
</feature>
<evidence type="ECO:0000256" key="4">
    <source>
        <dbReference type="ARBA" id="ARBA00022833"/>
    </source>
</evidence>
<feature type="domain" description="C2H2-type" evidence="8">
    <location>
        <begin position="1354"/>
        <end position="1376"/>
    </location>
</feature>
<feature type="domain" description="C2H2-type" evidence="8">
    <location>
        <begin position="1224"/>
        <end position="1252"/>
    </location>
</feature>
<feature type="compositionally biased region" description="Basic and acidic residues" evidence="6">
    <location>
        <begin position="841"/>
        <end position="855"/>
    </location>
</feature>
<dbReference type="InterPro" id="IPR036236">
    <property type="entry name" value="Znf_C2H2_sf"/>
</dbReference>
<dbReference type="RefSeq" id="XP_015180732.1">
    <property type="nucleotide sequence ID" value="XM_015325246.1"/>
</dbReference>
<keyword evidence="7" id="KW-0472">Membrane</keyword>
<dbReference type="Gene3D" id="3.30.160.60">
    <property type="entry name" value="Classic Zinc Finger"/>
    <property type="match status" value="3"/>
</dbReference>
<keyword evidence="7" id="KW-0812">Transmembrane</keyword>
<keyword evidence="3 5" id="KW-0863">Zinc-finger</keyword>
<feature type="domain" description="C2H2-type" evidence="8">
    <location>
        <begin position="1038"/>
        <end position="1062"/>
    </location>
</feature>
<dbReference type="SUPFAM" id="SSF57667">
    <property type="entry name" value="beta-beta-alpha zinc fingers"/>
    <property type="match status" value="3"/>
</dbReference>
<evidence type="ECO:0000256" key="5">
    <source>
        <dbReference type="PROSITE-ProRule" id="PRU00042"/>
    </source>
</evidence>
<feature type="domain" description="C2H2-type" evidence="8">
    <location>
        <begin position="1151"/>
        <end position="1179"/>
    </location>
</feature>
<gene>
    <name evidence="10" type="primary">LOC107068620</name>
</gene>
<dbReference type="PANTHER" id="PTHR24379:SF121">
    <property type="entry name" value="C2H2-TYPE DOMAIN-CONTAINING PROTEIN"/>
    <property type="match status" value="1"/>
</dbReference>
<feature type="compositionally biased region" description="Basic and acidic residues" evidence="6">
    <location>
        <begin position="821"/>
        <end position="831"/>
    </location>
</feature>
<feature type="compositionally biased region" description="Basic residues" evidence="6">
    <location>
        <begin position="760"/>
        <end position="771"/>
    </location>
</feature>
<feature type="domain" description="C2H2-type" evidence="8">
    <location>
        <begin position="1117"/>
        <end position="1145"/>
    </location>
</feature>
<feature type="region of interest" description="Disordered" evidence="6">
    <location>
        <begin position="570"/>
        <end position="592"/>
    </location>
</feature>